<dbReference type="Gene3D" id="2.130.10.30">
    <property type="entry name" value="Regulator of chromosome condensation 1/beta-lactamase-inhibitor protein II"/>
    <property type="match status" value="2"/>
</dbReference>
<reference evidence="11 12" key="1">
    <citation type="submission" date="2019-10" db="EMBL/GenBank/DDBJ databases">
        <title>Actinomadura rubteroloni sp. nov. and Actinomadura macrotermitis sp. nov., isolated from the gut of fungus growing-termite Macrotermes natalensis.</title>
        <authorList>
            <person name="Benndorf R."/>
            <person name="Martin K."/>
            <person name="Kuefner M."/>
            <person name="De Beer W."/>
            <person name="Kaster A.-K."/>
            <person name="Vollmers J."/>
            <person name="Poulsen M."/>
            <person name="Beemelmanns C."/>
        </authorList>
    </citation>
    <scope>NUCLEOTIDE SEQUENCE [LARGE SCALE GENOMIC DNA]</scope>
    <source>
        <strain evidence="11 12">RB68</strain>
    </source>
</reference>
<dbReference type="PROSITE" id="PS50012">
    <property type="entry name" value="RCC1_3"/>
    <property type="match status" value="6"/>
</dbReference>
<dbReference type="RefSeq" id="WP_153538652.1">
    <property type="nucleotide sequence ID" value="NZ_WEGH01000004.1"/>
</dbReference>
<evidence type="ECO:0000259" key="10">
    <source>
        <dbReference type="Pfam" id="PF25390"/>
    </source>
</evidence>
<dbReference type="InterPro" id="IPR009091">
    <property type="entry name" value="RCC1/BLIP-II"/>
</dbReference>
<evidence type="ECO:0000256" key="7">
    <source>
        <dbReference type="SAM" id="MobiDB-lite"/>
    </source>
</evidence>
<accession>A0A7K0C3J6</accession>
<feature type="chain" id="PRO_5029901933" evidence="8">
    <location>
        <begin position="36"/>
        <end position="877"/>
    </location>
</feature>
<dbReference type="AlphaFoldDB" id="A0A7K0C3J6"/>
<evidence type="ECO:0000313" key="12">
    <source>
        <dbReference type="Proteomes" id="UP000487268"/>
    </source>
</evidence>
<feature type="domain" description="Peptidase S8/S53" evidence="9">
    <location>
        <begin position="626"/>
        <end position="855"/>
    </location>
</feature>
<dbReference type="Pfam" id="PF00082">
    <property type="entry name" value="Peptidase_S8"/>
    <property type="match status" value="1"/>
</dbReference>
<organism evidence="11 12">
    <name type="scientific">Actinomadura macrotermitis</name>
    <dbReference type="NCBI Taxonomy" id="2585200"/>
    <lineage>
        <taxon>Bacteria</taxon>
        <taxon>Bacillati</taxon>
        <taxon>Actinomycetota</taxon>
        <taxon>Actinomycetes</taxon>
        <taxon>Streptosporangiales</taxon>
        <taxon>Thermomonosporaceae</taxon>
        <taxon>Actinomadura</taxon>
    </lineage>
</organism>
<dbReference type="PROSITE" id="PS00626">
    <property type="entry name" value="RCC1_2"/>
    <property type="match status" value="2"/>
</dbReference>
<keyword evidence="5 6" id="KW-0720">Serine protease</keyword>
<dbReference type="GO" id="GO:0005085">
    <property type="term" value="F:guanyl-nucleotide exchange factor activity"/>
    <property type="evidence" value="ECO:0007669"/>
    <property type="project" value="TreeGrafter"/>
</dbReference>
<feature type="active site" description="Charge relay system" evidence="6">
    <location>
        <position position="627"/>
    </location>
</feature>
<feature type="active site" description="Charge relay system" evidence="6">
    <location>
        <position position="579"/>
    </location>
</feature>
<dbReference type="OrthoDB" id="9796385at2"/>
<dbReference type="InterPro" id="IPR036852">
    <property type="entry name" value="Peptidase_S8/S53_dom_sf"/>
</dbReference>
<feature type="signal peptide" evidence="8">
    <location>
        <begin position="1"/>
        <end position="35"/>
    </location>
</feature>
<evidence type="ECO:0000256" key="2">
    <source>
        <dbReference type="ARBA" id="ARBA00022670"/>
    </source>
</evidence>
<keyword evidence="3" id="KW-0677">Repeat</keyword>
<evidence type="ECO:0000256" key="5">
    <source>
        <dbReference type="ARBA" id="ARBA00022825"/>
    </source>
</evidence>
<protein>
    <submittedName>
        <fullName evidence="11">Uncharacterized protein</fullName>
    </submittedName>
</protein>
<evidence type="ECO:0000256" key="4">
    <source>
        <dbReference type="ARBA" id="ARBA00022801"/>
    </source>
</evidence>
<dbReference type="InterPro" id="IPR058923">
    <property type="entry name" value="RCC1-like_dom"/>
</dbReference>
<dbReference type="GO" id="GO:0005737">
    <property type="term" value="C:cytoplasm"/>
    <property type="evidence" value="ECO:0007669"/>
    <property type="project" value="TreeGrafter"/>
</dbReference>
<sequence length="877" mass="87670">MSIFRIRSIPWQARVTALAVAWALPGTVAGGPALAAPPPAPPVYDHAKDKLTAPGARGPLGKEFSTTEISVKFKAGRGMRLRGHRLEAAGAGDAAAVTAVLARHPGAWIKPLSDRPEQDVTADRIRFEKRSGRKLPDLNSWFTVFVPKGIESVLGELNALPSVEIAVAKPVARSPSEPLRSYQSYRNPVGSLAGTGVDADYANAQTAGKGDGITVTDIEVSGTLGEGVNPTPGSTAAGEKHSLMVDASASHGVWAWGDNSQGQLGDGTTVSRPSALTKVSGLTGVKAVAAAGTFSVALKSDGTVWTWGGNAHGQLGNGSTAAKSTVPVQVPGITNAVAVSAGPVGNVLAALSDGTVRSWGSNGYGQLGNTTVTGDSNLPVTVTGLTGVSTAPGAVGSGFGHSAAVLADGTVKTWGHNANGQLGNGGTTASPTPAAVPGLSGVSAVATGAFHTLALLSNGTVKSWGANVSGQLGDGSTADRHAPGTVSGLTNATALTAGTLFSAAIRNDYTVVAWGDNDEGQLGNGGHGDSSVPVQISGTSAAGTIAAGGRHVVADFLTTVLATWGDNADGQLGTLSTADSSVPVHPNNLANTQWNSCHEDLGGRPAPAGAPVQVPPLGGDPCYPGSHGTPVIGIIGAQDDNSAGMAGIAPHARLQLTHNSTPGGPIAYATSHSQAGDVILLELDVGGYPVERDPLVYDQIQLATAAGITVVEAAGNGSRNLDDPNDPVSALIMSRTDSGAIMVGGGEPPSLGGGNCEGRNRPAARTAMAYTTYGTRVDLQGYGACVASAGSPGAQDLSASTTDPNKMYRSTFNGTSSASPIVAGAVAVLQGVAKQAGAVLTPAQVRQILKQTGTAQPAGDPKHIGPLPDLKSAVSSL</sequence>
<gene>
    <name evidence="11" type="ORF">ACRB68_61530</name>
</gene>
<evidence type="ECO:0000256" key="1">
    <source>
        <dbReference type="ARBA" id="ARBA00022658"/>
    </source>
</evidence>
<dbReference type="Gene3D" id="3.40.50.200">
    <property type="entry name" value="Peptidase S8/S53 domain"/>
    <property type="match status" value="1"/>
</dbReference>
<evidence type="ECO:0000256" key="3">
    <source>
        <dbReference type="ARBA" id="ARBA00022737"/>
    </source>
</evidence>
<dbReference type="InterPro" id="IPR000209">
    <property type="entry name" value="Peptidase_S8/S53_dom"/>
</dbReference>
<dbReference type="EMBL" id="WEGH01000004">
    <property type="protein sequence ID" value="MQY08047.1"/>
    <property type="molecule type" value="Genomic_DNA"/>
</dbReference>
<dbReference type="SUPFAM" id="SSF50985">
    <property type="entry name" value="RCC1/BLIP-II"/>
    <property type="match status" value="2"/>
</dbReference>
<comment type="caution">
    <text evidence="11">The sequence shown here is derived from an EMBL/GenBank/DDBJ whole genome shotgun (WGS) entry which is preliminary data.</text>
</comment>
<dbReference type="GO" id="GO:0006508">
    <property type="term" value="P:proteolysis"/>
    <property type="evidence" value="ECO:0007669"/>
    <property type="project" value="UniProtKB-KW"/>
</dbReference>
<keyword evidence="8" id="KW-0732">Signal</keyword>
<evidence type="ECO:0000313" key="11">
    <source>
        <dbReference type="EMBL" id="MQY08047.1"/>
    </source>
</evidence>
<dbReference type="SUPFAM" id="SSF52743">
    <property type="entry name" value="Subtilisin-like"/>
    <property type="match status" value="1"/>
</dbReference>
<dbReference type="InterPro" id="IPR000408">
    <property type="entry name" value="Reg_chr_condens"/>
</dbReference>
<dbReference type="Proteomes" id="UP000487268">
    <property type="component" value="Unassembled WGS sequence"/>
</dbReference>
<name>A0A7K0C3J6_9ACTN</name>
<dbReference type="PROSITE" id="PS00138">
    <property type="entry name" value="SUBTILASE_SER"/>
    <property type="match status" value="1"/>
</dbReference>
<dbReference type="PANTHER" id="PTHR45982:SF1">
    <property type="entry name" value="REGULATOR OF CHROMOSOME CONDENSATION"/>
    <property type="match status" value="1"/>
</dbReference>
<dbReference type="Pfam" id="PF25390">
    <property type="entry name" value="WD40_RLD"/>
    <property type="match status" value="1"/>
</dbReference>
<keyword evidence="4 6" id="KW-0378">Hydrolase</keyword>
<keyword evidence="2 6" id="KW-0645">Protease</keyword>
<feature type="domain" description="RCC1-like" evidence="10">
    <location>
        <begin position="253"/>
        <end position="587"/>
    </location>
</feature>
<proteinExistence type="inferred from homology"/>
<dbReference type="PROSITE" id="PS51892">
    <property type="entry name" value="SUBTILASE"/>
    <property type="match status" value="1"/>
</dbReference>
<keyword evidence="12" id="KW-1185">Reference proteome</keyword>
<comment type="similarity">
    <text evidence="6">Belongs to the peptidase S8 family.</text>
</comment>
<evidence type="ECO:0000259" key="9">
    <source>
        <dbReference type="Pfam" id="PF00082"/>
    </source>
</evidence>
<dbReference type="GO" id="GO:0004252">
    <property type="term" value="F:serine-type endopeptidase activity"/>
    <property type="evidence" value="ECO:0007669"/>
    <property type="project" value="UniProtKB-UniRule"/>
</dbReference>
<dbReference type="PRINTS" id="PR00633">
    <property type="entry name" value="RCCNDNSATION"/>
</dbReference>
<evidence type="ECO:0000256" key="6">
    <source>
        <dbReference type="PROSITE-ProRule" id="PRU01240"/>
    </source>
</evidence>
<feature type="active site" description="Charge relay system" evidence="6">
    <location>
        <position position="816"/>
    </location>
</feature>
<keyword evidence="1" id="KW-0344">Guanine-nucleotide releasing factor</keyword>
<feature type="region of interest" description="Disordered" evidence="7">
    <location>
        <begin position="852"/>
        <end position="877"/>
    </location>
</feature>
<dbReference type="InterPro" id="IPR023828">
    <property type="entry name" value="Peptidase_S8_Ser-AS"/>
</dbReference>
<dbReference type="InterPro" id="IPR051553">
    <property type="entry name" value="Ran_GTPase-activating"/>
</dbReference>
<dbReference type="PANTHER" id="PTHR45982">
    <property type="entry name" value="REGULATOR OF CHROMOSOME CONDENSATION"/>
    <property type="match status" value="1"/>
</dbReference>
<evidence type="ECO:0000256" key="8">
    <source>
        <dbReference type="SAM" id="SignalP"/>
    </source>
</evidence>